<protein>
    <submittedName>
        <fullName evidence="1">Uncharacterized protein</fullName>
    </submittedName>
</protein>
<dbReference type="AlphaFoldDB" id="A0A1I4V8P0"/>
<evidence type="ECO:0000313" key="1">
    <source>
        <dbReference type="EMBL" id="SFM97370.1"/>
    </source>
</evidence>
<accession>A0A1I4V8P0</accession>
<dbReference type="STRING" id="578942.SAMN05216289_101205"/>
<organism evidence="1 2">
    <name type="scientific">Dokdonella immobilis</name>
    <dbReference type="NCBI Taxonomy" id="578942"/>
    <lineage>
        <taxon>Bacteria</taxon>
        <taxon>Pseudomonadati</taxon>
        <taxon>Pseudomonadota</taxon>
        <taxon>Gammaproteobacteria</taxon>
        <taxon>Lysobacterales</taxon>
        <taxon>Rhodanobacteraceae</taxon>
        <taxon>Dokdonella</taxon>
    </lineage>
</organism>
<evidence type="ECO:0000313" key="2">
    <source>
        <dbReference type="Proteomes" id="UP000198575"/>
    </source>
</evidence>
<reference evidence="1 2" key="1">
    <citation type="submission" date="2016-10" db="EMBL/GenBank/DDBJ databases">
        <authorList>
            <person name="de Groot N.N."/>
        </authorList>
    </citation>
    <scope>NUCLEOTIDE SEQUENCE [LARGE SCALE GENOMIC DNA]</scope>
    <source>
        <strain evidence="1 2">CGMCC 1.7659</strain>
    </source>
</reference>
<sequence>MRWRFALMDKCSKSRNHPGSTPSCNLETSHEVPAGPCVISRNTAQRPDRFPA</sequence>
<name>A0A1I4V8P0_9GAMM</name>
<dbReference type="EMBL" id="FOVF01000001">
    <property type="protein sequence ID" value="SFM97370.1"/>
    <property type="molecule type" value="Genomic_DNA"/>
</dbReference>
<gene>
    <name evidence="1" type="ORF">SAMN05216289_101205</name>
</gene>
<proteinExistence type="predicted"/>
<dbReference type="Proteomes" id="UP000198575">
    <property type="component" value="Unassembled WGS sequence"/>
</dbReference>
<keyword evidence="2" id="KW-1185">Reference proteome</keyword>